<accession>A0A9X1ZBT8</accession>
<protein>
    <submittedName>
        <fullName evidence="1">Uncharacterized protein</fullName>
    </submittedName>
</protein>
<dbReference type="Proteomes" id="UP001139293">
    <property type="component" value="Unassembled WGS sequence"/>
</dbReference>
<reference evidence="1" key="1">
    <citation type="submission" date="2022-01" db="EMBL/GenBank/DDBJ databases">
        <title>Whole genome-based taxonomy of the Shewanellaceae.</title>
        <authorList>
            <person name="Martin-Rodriguez A.J."/>
        </authorList>
    </citation>
    <scope>NUCLEOTIDE SEQUENCE</scope>
    <source>
        <strain evidence="1">KCTC 23973</strain>
    </source>
</reference>
<dbReference type="EMBL" id="JAKILB010000004">
    <property type="protein sequence ID" value="MCL1138641.1"/>
    <property type="molecule type" value="Genomic_DNA"/>
</dbReference>
<gene>
    <name evidence="1" type="ORF">L2740_08805</name>
</gene>
<sequence length="163" mass="18810">MSLTWIELADTALKIGLGTLITAASGYLMLKRNQSHEFEKERRSRFYDLQAQKKKVYVEFLSKSEALVQSYLFSSHNGDSEEYKDYLMTFNEVQIMSDDDIRTAAYNARNSVSAFITLNKTPQNSTDSMFLSDLKAYRNDVNQKLGLFQKLAQLEVTREYEQA</sequence>
<name>A0A9X1ZBT8_9GAMM</name>
<proteinExistence type="predicted"/>
<organism evidence="1 2">
    <name type="scientific">Shewanella pneumatophori</name>
    <dbReference type="NCBI Taxonomy" id="314092"/>
    <lineage>
        <taxon>Bacteria</taxon>
        <taxon>Pseudomonadati</taxon>
        <taxon>Pseudomonadota</taxon>
        <taxon>Gammaproteobacteria</taxon>
        <taxon>Alteromonadales</taxon>
        <taxon>Shewanellaceae</taxon>
        <taxon>Shewanella</taxon>
    </lineage>
</organism>
<comment type="caution">
    <text evidence="1">The sequence shown here is derived from an EMBL/GenBank/DDBJ whole genome shotgun (WGS) entry which is preliminary data.</text>
</comment>
<dbReference type="RefSeq" id="WP_248949689.1">
    <property type="nucleotide sequence ID" value="NZ_JAKILB010000004.1"/>
</dbReference>
<keyword evidence="2" id="KW-1185">Reference proteome</keyword>
<evidence type="ECO:0000313" key="1">
    <source>
        <dbReference type="EMBL" id="MCL1138641.1"/>
    </source>
</evidence>
<dbReference type="AlphaFoldDB" id="A0A9X1ZBT8"/>
<evidence type="ECO:0000313" key="2">
    <source>
        <dbReference type="Proteomes" id="UP001139293"/>
    </source>
</evidence>